<dbReference type="AlphaFoldDB" id="A0A6V7GX78"/>
<feature type="transmembrane region" description="Helical" evidence="10">
    <location>
        <begin position="139"/>
        <end position="166"/>
    </location>
</feature>
<evidence type="ECO:0000256" key="3">
    <source>
        <dbReference type="ARBA" id="ARBA00022606"/>
    </source>
</evidence>
<feature type="transmembrane region" description="Helical" evidence="10">
    <location>
        <begin position="84"/>
        <end position="105"/>
    </location>
</feature>
<evidence type="ECO:0000256" key="7">
    <source>
        <dbReference type="ARBA" id="ARBA00023136"/>
    </source>
</evidence>
<keyword evidence="4 10" id="KW-0812">Transmembrane</keyword>
<proteinExistence type="predicted"/>
<gene>
    <name evidence="11" type="ORF">MHI_LOCUS168067</name>
</gene>
<organism evidence="11 12">
    <name type="scientific">Heterotrigona itama</name>
    <dbReference type="NCBI Taxonomy" id="395501"/>
    <lineage>
        <taxon>Eukaryota</taxon>
        <taxon>Metazoa</taxon>
        <taxon>Ecdysozoa</taxon>
        <taxon>Arthropoda</taxon>
        <taxon>Hexapoda</taxon>
        <taxon>Insecta</taxon>
        <taxon>Pterygota</taxon>
        <taxon>Neoptera</taxon>
        <taxon>Endopterygota</taxon>
        <taxon>Hymenoptera</taxon>
        <taxon>Apocrita</taxon>
        <taxon>Aculeata</taxon>
        <taxon>Apoidea</taxon>
        <taxon>Anthophila</taxon>
        <taxon>Apidae</taxon>
        <taxon>Heterotrigona</taxon>
    </lineage>
</organism>
<evidence type="ECO:0000313" key="11">
    <source>
        <dbReference type="EMBL" id="CAD1469915.1"/>
    </source>
</evidence>
<keyword evidence="2" id="KW-1003">Cell membrane</keyword>
<dbReference type="Proteomes" id="UP000752696">
    <property type="component" value="Unassembled WGS sequence"/>
</dbReference>
<keyword evidence="5" id="KW-0552">Olfaction</keyword>
<dbReference type="GO" id="GO:0007165">
    <property type="term" value="P:signal transduction"/>
    <property type="evidence" value="ECO:0007669"/>
    <property type="project" value="UniProtKB-KW"/>
</dbReference>
<dbReference type="GO" id="GO:0005886">
    <property type="term" value="C:plasma membrane"/>
    <property type="evidence" value="ECO:0007669"/>
    <property type="project" value="UniProtKB-SubCell"/>
</dbReference>
<name>A0A6V7GX78_9HYME</name>
<protein>
    <recommendedName>
        <fullName evidence="13">Odorant receptor</fullName>
    </recommendedName>
</protein>
<evidence type="ECO:0000256" key="6">
    <source>
        <dbReference type="ARBA" id="ARBA00022989"/>
    </source>
</evidence>
<dbReference type="OrthoDB" id="6614360at2759"/>
<dbReference type="GO" id="GO:0004984">
    <property type="term" value="F:olfactory receptor activity"/>
    <property type="evidence" value="ECO:0007669"/>
    <property type="project" value="InterPro"/>
</dbReference>
<keyword evidence="3" id="KW-0716">Sensory transduction</keyword>
<evidence type="ECO:0000256" key="1">
    <source>
        <dbReference type="ARBA" id="ARBA00004651"/>
    </source>
</evidence>
<dbReference type="PANTHER" id="PTHR21137:SF35">
    <property type="entry name" value="ODORANT RECEPTOR 19A-RELATED"/>
    <property type="match status" value="1"/>
</dbReference>
<dbReference type="InterPro" id="IPR004117">
    <property type="entry name" value="7tm6_olfct_rcpt"/>
</dbReference>
<dbReference type="EMBL" id="CAJDYZ010003185">
    <property type="protein sequence ID" value="CAD1469915.1"/>
    <property type="molecule type" value="Genomic_DNA"/>
</dbReference>
<keyword evidence="6 10" id="KW-1133">Transmembrane helix</keyword>
<evidence type="ECO:0000256" key="10">
    <source>
        <dbReference type="SAM" id="Phobius"/>
    </source>
</evidence>
<evidence type="ECO:0000256" key="9">
    <source>
        <dbReference type="ARBA" id="ARBA00023224"/>
    </source>
</evidence>
<reference evidence="11" key="1">
    <citation type="submission" date="2020-07" db="EMBL/GenBank/DDBJ databases">
        <authorList>
            <person name="Nazaruddin N."/>
        </authorList>
    </citation>
    <scope>NUCLEOTIDE SEQUENCE</scope>
</reference>
<keyword evidence="9" id="KW-0807">Transducer</keyword>
<comment type="caution">
    <text evidence="11">The sequence shown here is derived from an EMBL/GenBank/DDBJ whole genome shotgun (WGS) entry which is preliminary data.</text>
</comment>
<evidence type="ECO:0000313" key="12">
    <source>
        <dbReference type="Proteomes" id="UP000752696"/>
    </source>
</evidence>
<keyword evidence="7 10" id="KW-0472">Membrane</keyword>
<evidence type="ECO:0000256" key="5">
    <source>
        <dbReference type="ARBA" id="ARBA00022725"/>
    </source>
</evidence>
<evidence type="ECO:0000256" key="2">
    <source>
        <dbReference type="ARBA" id="ARBA00022475"/>
    </source>
</evidence>
<evidence type="ECO:0000256" key="4">
    <source>
        <dbReference type="ARBA" id="ARBA00022692"/>
    </source>
</evidence>
<keyword evidence="8" id="KW-0675">Receptor</keyword>
<accession>A0A6V7GX78</accession>
<comment type="subcellular location">
    <subcellularLocation>
        <location evidence="1">Cell membrane</location>
        <topology evidence="1">Multi-pass membrane protein</topology>
    </subcellularLocation>
</comment>
<feature type="non-terminal residue" evidence="11">
    <location>
        <position position="334"/>
    </location>
</feature>
<sequence>MDSAQYEYLRLIKYQLVVMGIWPYQTVLHRSSTSLIFIPIIGAQLILQMKRLLDIMQEDWSVYKKKRDEYDLLREEYAIGKRLITGYTVSLLGFVMPFATVPLVLNAADALGLCNISDDRPLAFRIEHFVDVDKYYNVLLIHSFFGTIGYTLIASAINCMMLAYVTHESGLCEILRVRLKNFVEIDTMDIDLHPSKRDDKWYENARDCVLLHKHIIESVSSVASGFDILCVSFTQFQVGSRTTFRTSSLYCDVFTDISFVLGGQDGDQFRESSVGTQIHFALGLHAVRAFDKRQMVSIVDKLQETFGDNASEKSKTAEINSLQILHFKFAELQC</sequence>
<dbReference type="PANTHER" id="PTHR21137">
    <property type="entry name" value="ODORANT RECEPTOR"/>
    <property type="match status" value="1"/>
</dbReference>
<keyword evidence="12" id="KW-1185">Reference proteome</keyword>
<evidence type="ECO:0000256" key="8">
    <source>
        <dbReference type="ARBA" id="ARBA00023170"/>
    </source>
</evidence>
<dbReference type="GO" id="GO:0005549">
    <property type="term" value="F:odorant binding"/>
    <property type="evidence" value="ECO:0007669"/>
    <property type="project" value="InterPro"/>
</dbReference>
<evidence type="ECO:0008006" key="13">
    <source>
        <dbReference type="Google" id="ProtNLM"/>
    </source>
</evidence>